<feature type="region of interest" description="Disordered" evidence="1">
    <location>
        <begin position="318"/>
        <end position="384"/>
    </location>
</feature>
<organism evidence="2 3">
    <name type="scientific">Durusdinium trenchii</name>
    <dbReference type="NCBI Taxonomy" id="1381693"/>
    <lineage>
        <taxon>Eukaryota</taxon>
        <taxon>Sar</taxon>
        <taxon>Alveolata</taxon>
        <taxon>Dinophyceae</taxon>
        <taxon>Suessiales</taxon>
        <taxon>Symbiodiniaceae</taxon>
        <taxon>Durusdinium</taxon>
    </lineage>
</organism>
<dbReference type="Proteomes" id="UP001642484">
    <property type="component" value="Unassembled WGS sequence"/>
</dbReference>
<sequence>MYGQARQKQMEMILKSLRSVREINTSAAASLISSLQEDLWDPESLLSIKTAISEKTDAAEVSQQRRQQQDFLELPRYLTEEMWRSTAGTQHISRLRLPSEMTVAMIITLAYQTKVPGMTGHEKFKLLEKNKPVIKKLLSGSAPRVFLTTLPAALEDFPWELNEVAFPAGTAPAPQPLHMDFGRVARSWPMRWSNRLAAAGSTPGVLDRPDHSAQEATLSRLAEAVASTAQLAVQAVATKQAATDRRPSNVSTQSDLEPVLALEDMDRTAGAGAGALEDIAPEEVQEAKVSTNVPTAALSAVEQQLLDLQNSVRPVLKRPSGALKEEPPAAKSGSGKTLKKPAAQQAKEKPRPKRGVLAKPAAALDRRGQGPDTKKRFASRAYFK</sequence>
<protein>
    <submittedName>
        <fullName evidence="2">Uncharacterized protein</fullName>
    </submittedName>
</protein>
<reference evidence="2 3" key="1">
    <citation type="submission" date="2024-02" db="EMBL/GenBank/DDBJ databases">
        <authorList>
            <person name="Chen Y."/>
            <person name="Shah S."/>
            <person name="Dougan E. K."/>
            <person name="Thang M."/>
            <person name="Chan C."/>
        </authorList>
    </citation>
    <scope>NUCLEOTIDE SEQUENCE [LARGE SCALE GENOMIC DNA]</scope>
</reference>
<feature type="compositionally biased region" description="Basic and acidic residues" evidence="1">
    <location>
        <begin position="364"/>
        <end position="375"/>
    </location>
</feature>
<proteinExistence type="predicted"/>
<accession>A0ABP0KDK5</accession>
<evidence type="ECO:0000256" key="1">
    <source>
        <dbReference type="SAM" id="MobiDB-lite"/>
    </source>
</evidence>
<evidence type="ECO:0000313" key="2">
    <source>
        <dbReference type="EMBL" id="CAK9024114.1"/>
    </source>
</evidence>
<feature type="non-terminal residue" evidence="2">
    <location>
        <position position="384"/>
    </location>
</feature>
<feature type="region of interest" description="Disordered" evidence="1">
    <location>
        <begin position="239"/>
        <end position="258"/>
    </location>
</feature>
<keyword evidence="3" id="KW-1185">Reference proteome</keyword>
<comment type="caution">
    <text evidence="2">The sequence shown here is derived from an EMBL/GenBank/DDBJ whole genome shotgun (WGS) entry which is preliminary data.</text>
</comment>
<evidence type="ECO:0000313" key="3">
    <source>
        <dbReference type="Proteomes" id="UP001642484"/>
    </source>
</evidence>
<gene>
    <name evidence="2" type="ORF">CCMP2556_LOCUS15495</name>
</gene>
<name>A0ABP0KDK5_9DINO</name>
<dbReference type="EMBL" id="CAXAMN010008129">
    <property type="protein sequence ID" value="CAK9024114.1"/>
    <property type="molecule type" value="Genomic_DNA"/>
</dbReference>